<dbReference type="PANTHER" id="PTHR11373:SF4">
    <property type="entry name" value="DEOXYNUCLEOSIDE TRIPHOSPHATE TRIPHOSPHOHYDROLASE SAMHD1"/>
    <property type="match status" value="1"/>
</dbReference>
<dbReference type="GO" id="GO:0008832">
    <property type="term" value="F:dGTPase activity"/>
    <property type="evidence" value="ECO:0007669"/>
    <property type="project" value="TreeGrafter"/>
</dbReference>
<dbReference type="PANTHER" id="PTHR11373">
    <property type="entry name" value="DEOXYNUCLEOSIDE TRIPHOSPHATE TRIPHOSPHOHYDROLASE"/>
    <property type="match status" value="1"/>
</dbReference>
<evidence type="ECO:0000313" key="2">
    <source>
        <dbReference type="Proteomes" id="UP000031036"/>
    </source>
</evidence>
<organism evidence="1 2">
    <name type="scientific">Toxocara canis</name>
    <name type="common">Canine roundworm</name>
    <dbReference type="NCBI Taxonomy" id="6265"/>
    <lineage>
        <taxon>Eukaryota</taxon>
        <taxon>Metazoa</taxon>
        <taxon>Ecdysozoa</taxon>
        <taxon>Nematoda</taxon>
        <taxon>Chromadorea</taxon>
        <taxon>Rhabditida</taxon>
        <taxon>Spirurina</taxon>
        <taxon>Ascaridomorpha</taxon>
        <taxon>Ascaridoidea</taxon>
        <taxon>Toxocaridae</taxon>
        <taxon>Toxocara</taxon>
    </lineage>
</organism>
<dbReference type="EMBL" id="JPKZ01002017">
    <property type="protein sequence ID" value="KHN78807.1"/>
    <property type="molecule type" value="Genomic_DNA"/>
</dbReference>
<dbReference type="GO" id="GO:0006203">
    <property type="term" value="P:dGTP catabolic process"/>
    <property type="evidence" value="ECO:0007669"/>
    <property type="project" value="TreeGrafter"/>
</dbReference>
<proteinExistence type="predicted"/>
<evidence type="ECO:0000313" key="1">
    <source>
        <dbReference type="EMBL" id="KHN78807.1"/>
    </source>
</evidence>
<keyword evidence="2" id="KW-1185">Reference proteome</keyword>
<sequence length="432" mass="49480">MAENLKTQHEINKTLFCEGRSGRRLHGGVRRAGIEVNFENYCTEEGEWNYRGRPLEKSFLYDIVSNSIDSVDVDKFDYLLRDSHHAAIAIPFNQNSVMRLMDWMRPLEVTEELSYGRLVKYSRICYAIKVCDDVDSVGQSRYALHEKIYSHHTVRAYEYMISQALMIADRYLLFKGDDQRMYALSGAHRNMAAFMRTDDSVIQMIENSSLDGLAEPRRILSDLKFRRLPKLVGSTTLRDGDECTQDEVKSRVYGFVDKSVVSADDFFVSVRVMHRGMGTQKHPMSEVLFYNHKAPPQEMEPFRIDRALVRVMHRGMGTQKHPMSEVLFYNHKAPPQEMEPFRIDRALLKHKSPTVGGSKSVMVYLTSSAAVKSSAKRIASELFNAIEKFSRDGNHEKPIARIRRSRCRADVTCARLNDQAANDETLGGVRSA</sequence>
<dbReference type="SUPFAM" id="SSF109604">
    <property type="entry name" value="HD-domain/PDEase-like"/>
    <property type="match status" value="1"/>
</dbReference>
<keyword evidence="1" id="KW-0378">Hydrolase</keyword>
<gene>
    <name evidence="1" type="primary">samhd1</name>
    <name evidence="1" type="ORF">Tcan_12956</name>
</gene>
<comment type="caution">
    <text evidence="1">The sequence shown here is derived from an EMBL/GenBank/DDBJ whole genome shotgun (WGS) entry which is preliminary data.</text>
</comment>
<dbReference type="GO" id="GO:0005634">
    <property type="term" value="C:nucleus"/>
    <property type="evidence" value="ECO:0007669"/>
    <property type="project" value="TreeGrafter"/>
</dbReference>
<reference evidence="1 2" key="1">
    <citation type="submission" date="2014-11" db="EMBL/GenBank/DDBJ databases">
        <title>Genetic blueprint of the zoonotic pathogen Toxocara canis.</title>
        <authorList>
            <person name="Zhu X.-Q."/>
            <person name="Korhonen P.K."/>
            <person name="Cai H."/>
            <person name="Young N.D."/>
            <person name="Nejsum P."/>
            <person name="von Samson-Himmelstjerna G."/>
            <person name="Boag P.R."/>
            <person name="Tan P."/>
            <person name="Li Q."/>
            <person name="Min J."/>
            <person name="Yang Y."/>
            <person name="Wang X."/>
            <person name="Fang X."/>
            <person name="Hall R.S."/>
            <person name="Hofmann A."/>
            <person name="Sternberg P.W."/>
            <person name="Jex A.R."/>
            <person name="Gasser R.B."/>
        </authorList>
    </citation>
    <scope>NUCLEOTIDE SEQUENCE [LARGE SCALE GENOMIC DNA]</scope>
    <source>
        <strain evidence="1">PN_DK_2014</strain>
    </source>
</reference>
<dbReference type="OrthoDB" id="9991235at2759"/>
<dbReference type="STRING" id="6265.A0A0B2VBJ5"/>
<dbReference type="Gene3D" id="1.10.3210.10">
    <property type="entry name" value="Hypothetical protein af1432"/>
    <property type="match status" value="1"/>
</dbReference>
<dbReference type="Proteomes" id="UP000031036">
    <property type="component" value="Unassembled WGS sequence"/>
</dbReference>
<dbReference type="AlphaFoldDB" id="A0A0B2VBJ5"/>
<accession>A0A0B2VBJ5</accession>
<dbReference type="InterPro" id="IPR050135">
    <property type="entry name" value="dGTPase-like"/>
</dbReference>
<name>A0A0B2VBJ5_TOXCA</name>
<protein>
    <submittedName>
        <fullName evidence="1">Deoxynucleoside triphosphate triphosphohydrolase SAMHD1</fullName>
    </submittedName>
</protein>